<feature type="transmembrane region" description="Helical" evidence="1">
    <location>
        <begin position="31"/>
        <end position="52"/>
    </location>
</feature>
<evidence type="ECO:0000256" key="1">
    <source>
        <dbReference type="SAM" id="Phobius"/>
    </source>
</evidence>
<protein>
    <submittedName>
        <fullName evidence="2">Uncharacterized protein</fullName>
    </submittedName>
</protein>
<gene>
    <name evidence="2" type="ORF">H9800_04100</name>
</gene>
<proteinExistence type="predicted"/>
<dbReference type="AlphaFoldDB" id="A0A9D2KHP1"/>
<reference evidence="2" key="1">
    <citation type="journal article" date="2021" name="PeerJ">
        <title>Extensive microbial diversity within the chicken gut microbiome revealed by metagenomics and culture.</title>
        <authorList>
            <person name="Gilroy R."/>
            <person name="Ravi A."/>
            <person name="Getino M."/>
            <person name="Pursley I."/>
            <person name="Horton D.L."/>
            <person name="Alikhan N.F."/>
            <person name="Baker D."/>
            <person name="Gharbi K."/>
            <person name="Hall N."/>
            <person name="Watson M."/>
            <person name="Adriaenssens E.M."/>
            <person name="Foster-Nyarko E."/>
            <person name="Jarju S."/>
            <person name="Secka A."/>
            <person name="Antonio M."/>
            <person name="Oren A."/>
            <person name="Chaudhuri R.R."/>
            <person name="La Ragione R."/>
            <person name="Hildebrand F."/>
            <person name="Pallen M.J."/>
        </authorList>
    </citation>
    <scope>NUCLEOTIDE SEQUENCE</scope>
    <source>
        <strain evidence="2">ChiHjej8B7-3636</strain>
    </source>
</reference>
<reference evidence="2" key="2">
    <citation type="submission" date="2021-04" db="EMBL/GenBank/DDBJ databases">
        <authorList>
            <person name="Gilroy R."/>
        </authorList>
    </citation>
    <scope>NUCLEOTIDE SEQUENCE</scope>
    <source>
        <strain evidence="2">ChiHjej8B7-3636</strain>
    </source>
</reference>
<dbReference type="Proteomes" id="UP000824220">
    <property type="component" value="Unassembled WGS sequence"/>
</dbReference>
<comment type="caution">
    <text evidence="2">The sequence shown here is derived from an EMBL/GenBank/DDBJ whole genome shotgun (WGS) entry which is preliminary data.</text>
</comment>
<sequence length="70" mass="7644">MYDRLTQASIRGAIRARDAWDEIRDDERGDIPGWVLITLMTVTIGVAIWAIAGPALEGLFGKALGLIDSM</sequence>
<keyword evidence="1" id="KW-0472">Membrane</keyword>
<evidence type="ECO:0000313" key="3">
    <source>
        <dbReference type="Proteomes" id="UP000824220"/>
    </source>
</evidence>
<dbReference type="EMBL" id="DXAM01000053">
    <property type="protein sequence ID" value="HJA04022.1"/>
    <property type="molecule type" value="Genomic_DNA"/>
</dbReference>
<keyword evidence="1" id="KW-1133">Transmembrane helix</keyword>
<organism evidence="2 3">
    <name type="scientific">Candidatus Microbacterium stercoravium</name>
    <dbReference type="NCBI Taxonomy" id="2838697"/>
    <lineage>
        <taxon>Bacteria</taxon>
        <taxon>Bacillati</taxon>
        <taxon>Actinomycetota</taxon>
        <taxon>Actinomycetes</taxon>
        <taxon>Micrococcales</taxon>
        <taxon>Microbacteriaceae</taxon>
        <taxon>Microbacterium</taxon>
    </lineage>
</organism>
<evidence type="ECO:0000313" key="2">
    <source>
        <dbReference type="EMBL" id="HJA04022.1"/>
    </source>
</evidence>
<keyword evidence="1" id="KW-0812">Transmembrane</keyword>
<accession>A0A9D2KHP1</accession>
<name>A0A9D2KHP1_9MICO</name>